<evidence type="ECO:0000256" key="2">
    <source>
        <dbReference type="ARBA" id="ARBA00022801"/>
    </source>
</evidence>
<dbReference type="InterPro" id="IPR023214">
    <property type="entry name" value="HAD_sf"/>
</dbReference>
<dbReference type="Gene3D" id="3.40.50.1000">
    <property type="entry name" value="HAD superfamily/HAD-like"/>
    <property type="match status" value="1"/>
</dbReference>
<dbReference type="Pfam" id="PF00702">
    <property type="entry name" value="Hydrolase"/>
    <property type="match status" value="1"/>
</dbReference>
<evidence type="ECO:0000256" key="1">
    <source>
        <dbReference type="ARBA" id="ARBA00001946"/>
    </source>
</evidence>
<dbReference type="SUPFAM" id="SSF56784">
    <property type="entry name" value="HAD-like"/>
    <property type="match status" value="1"/>
</dbReference>
<organism evidence="4 5">
    <name type="scientific">Herbaspirillum lusitanum</name>
    <dbReference type="NCBI Taxonomy" id="213312"/>
    <lineage>
        <taxon>Bacteria</taxon>
        <taxon>Pseudomonadati</taxon>
        <taxon>Pseudomonadota</taxon>
        <taxon>Betaproteobacteria</taxon>
        <taxon>Burkholderiales</taxon>
        <taxon>Oxalobacteraceae</taxon>
        <taxon>Herbaspirillum</taxon>
    </lineage>
</organism>
<dbReference type="NCBIfam" id="TIGR01509">
    <property type="entry name" value="HAD-SF-IA-v3"/>
    <property type="match status" value="1"/>
</dbReference>
<dbReference type="PANTHER" id="PTHR46470">
    <property type="entry name" value="N-ACYLNEURAMINATE-9-PHOSPHATASE"/>
    <property type="match status" value="1"/>
</dbReference>
<dbReference type="SFLD" id="SFLDS00003">
    <property type="entry name" value="Haloacid_Dehalogenase"/>
    <property type="match status" value="1"/>
</dbReference>
<sequence>MNKPATPPTATTAASSSAGAPVRAVLFDLDDTLWAIEPVLVRAENLLFDWMQANAPRVTQHHSIASLRQRRLELMEREPAYRINLWALRHAVLTEVFQEHEEDHSRVDEAMALFSEARNAVTLFDDVLPALQLLKQGLALGTVSNGFADLKHIGLDGHFQVSIAAHTFGRAKPDPSIFLAACEALQVTPQHTVYVGDDLMLDVQGAQQAGLRAVWMNRFERELPPHVKPDAVCSNLHDLQRWLAALESQAG</sequence>
<keyword evidence="3" id="KW-0460">Magnesium</keyword>
<dbReference type="GO" id="GO:0016787">
    <property type="term" value="F:hydrolase activity"/>
    <property type="evidence" value="ECO:0007669"/>
    <property type="project" value="UniProtKB-KW"/>
</dbReference>
<dbReference type="InterPro" id="IPR006439">
    <property type="entry name" value="HAD-SF_hydro_IA"/>
</dbReference>
<dbReference type="PANTHER" id="PTHR46470:SF4">
    <property type="entry name" value="5-AMINO-6-(5-PHOSPHO-D-RIBITYLAMINO)URACIL PHOSPHATASE YIGB"/>
    <property type="match status" value="1"/>
</dbReference>
<evidence type="ECO:0000313" key="5">
    <source>
        <dbReference type="Proteomes" id="UP001629246"/>
    </source>
</evidence>
<comment type="caution">
    <text evidence="4">The sequence shown here is derived from an EMBL/GenBank/DDBJ whole genome shotgun (WGS) entry which is preliminary data.</text>
</comment>
<dbReference type="PRINTS" id="PR00413">
    <property type="entry name" value="HADHALOGNASE"/>
</dbReference>
<dbReference type="EMBL" id="JAQQFM010000004">
    <property type="protein sequence ID" value="MFL9924412.1"/>
    <property type="molecule type" value="Genomic_DNA"/>
</dbReference>
<dbReference type="SFLD" id="SFLDG01129">
    <property type="entry name" value="C1.5:_HAD__Beta-PGM__Phosphata"/>
    <property type="match status" value="1"/>
</dbReference>
<dbReference type="NCBIfam" id="TIGR01549">
    <property type="entry name" value="HAD-SF-IA-v1"/>
    <property type="match status" value="1"/>
</dbReference>
<dbReference type="Proteomes" id="UP001629246">
    <property type="component" value="Unassembled WGS sequence"/>
</dbReference>
<evidence type="ECO:0000256" key="3">
    <source>
        <dbReference type="ARBA" id="ARBA00022842"/>
    </source>
</evidence>
<proteinExistence type="predicted"/>
<reference evidence="4 5" key="1">
    <citation type="journal article" date="2024" name="Chem. Sci.">
        <title>Discovery of megapolipeptins by genome mining of a Burkholderiales bacteria collection.</title>
        <authorList>
            <person name="Paulo B.S."/>
            <person name="Recchia M.J.J."/>
            <person name="Lee S."/>
            <person name="Fergusson C.H."/>
            <person name="Romanowski S.B."/>
            <person name="Hernandez A."/>
            <person name="Krull N."/>
            <person name="Liu D.Y."/>
            <person name="Cavanagh H."/>
            <person name="Bos A."/>
            <person name="Gray C.A."/>
            <person name="Murphy B.T."/>
            <person name="Linington R.G."/>
            <person name="Eustaquio A.S."/>
        </authorList>
    </citation>
    <scope>NUCLEOTIDE SEQUENCE [LARGE SCALE GENOMIC DNA]</scope>
    <source>
        <strain evidence="4 5">RL21-008-BIB-A</strain>
    </source>
</reference>
<gene>
    <name evidence="4" type="ORF">PQR62_09055</name>
</gene>
<name>A0ABW9A7V9_9BURK</name>
<dbReference type="Gene3D" id="1.20.120.1600">
    <property type="match status" value="1"/>
</dbReference>
<dbReference type="RefSeq" id="WP_408157051.1">
    <property type="nucleotide sequence ID" value="NZ_JAQQFM010000004.1"/>
</dbReference>
<keyword evidence="2 4" id="KW-0378">Hydrolase</keyword>
<evidence type="ECO:0000313" key="4">
    <source>
        <dbReference type="EMBL" id="MFL9924412.1"/>
    </source>
</evidence>
<dbReference type="InterPro" id="IPR036412">
    <property type="entry name" value="HAD-like_sf"/>
</dbReference>
<dbReference type="InterPro" id="IPR051400">
    <property type="entry name" value="HAD-like_hydrolase"/>
</dbReference>
<comment type="cofactor">
    <cofactor evidence="1">
        <name>Mg(2+)</name>
        <dbReference type="ChEBI" id="CHEBI:18420"/>
    </cofactor>
</comment>
<accession>A0ABW9A7V9</accession>
<protein>
    <submittedName>
        <fullName evidence="4">HAD family hydrolase</fullName>
    </submittedName>
</protein>
<keyword evidence="5" id="KW-1185">Reference proteome</keyword>